<gene>
    <name evidence="2" type="ORF">DSOUD_1180</name>
</gene>
<dbReference type="STRING" id="1603606.DSOUD_1180"/>
<dbReference type="Pfam" id="PF00581">
    <property type="entry name" value="Rhodanese"/>
    <property type="match status" value="1"/>
</dbReference>
<dbReference type="PANTHER" id="PTHR44086:SF13">
    <property type="entry name" value="THIOSULFATE SULFURTRANSFERASE PSPE"/>
    <property type="match status" value="1"/>
</dbReference>
<evidence type="ECO:0000313" key="3">
    <source>
        <dbReference type="Proteomes" id="UP000057158"/>
    </source>
</evidence>
<dbReference type="SMART" id="SM00450">
    <property type="entry name" value="RHOD"/>
    <property type="match status" value="1"/>
</dbReference>
<dbReference type="CDD" id="cd00158">
    <property type="entry name" value="RHOD"/>
    <property type="match status" value="1"/>
</dbReference>
<evidence type="ECO:0000259" key="1">
    <source>
        <dbReference type="PROSITE" id="PS50206"/>
    </source>
</evidence>
<dbReference type="GO" id="GO:0004792">
    <property type="term" value="F:thiosulfate-cyanide sulfurtransferase activity"/>
    <property type="evidence" value="ECO:0007669"/>
    <property type="project" value="TreeGrafter"/>
</dbReference>
<dbReference type="InterPro" id="IPR036873">
    <property type="entry name" value="Rhodanese-like_dom_sf"/>
</dbReference>
<reference evidence="2 3" key="1">
    <citation type="submission" date="2015-07" db="EMBL/GenBank/DDBJ databases">
        <title>Isolation and Genomic Characterization of a Novel Halophilic Metal-Reducing Deltaproteobacterium from the Deep Subsurface.</title>
        <authorList>
            <person name="Badalamenti J.P."/>
            <person name="Summers Z.M."/>
            <person name="Gralnick J.A."/>
            <person name="Bond D.R."/>
        </authorList>
    </citation>
    <scope>NUCLEOTIDE SEQUENCE [LARGE SCALE GENOMIC DNA]</scope>
    <source>
        <strain evidence="2 3">WTL</strain>
    </source>
</reference>
<dbReference type="SUPFAM" id="SSF52821">
    <property type="entry name" value="Rhodanese/Cell cycle control phosphatase"/>
    <property type="match status" value="1"/>
</dbReference>
<dbReference type="AlphaFoldDB" id="A0A0M5IRA1"/>
<dbReference type="KEGG" id="des:DSOUD_1180"/>
<feature type="domain" description="Rhodanese" evidence="1">
    <location>
        <begin position="12"/>
        <end position="102"/>
    </location>
</feature>
<evidence type="ECO:0000313" key="2">
    <source>
        <dbReference type="EMBL" id="ALC15961.1"/>
    </source>
</evidence>
<dbReference type="PATRIC" id="fig|1603606.3.peg.1289"/>
<dbReference type="EMBL" id="CP010802">
    <property type="protein sequence ID" value="ALC15961.1"/>
    <property type="molecule type" value="Genomic_DNA"/>
</dbReference>
<keyword evidence="3" id="KW-1185">Reference proteome</keyword>
<dbReference type="Proteomes" id="UP000057158">
    <property type="component" value="Chromosome"/>
</dbReference>
<sequence length="102" mass="11119">MQAKELAKKIKSNSAPCVIDVRSGFEFRSGHIPGALHTPAWRILLRLSPLPGDKKTSLVVTCEHGPRAQIAVSLLKLAGYPDIELLDGHMAGWRRGGLPLEK</sequence>
<organism evidence="2 3">
    <name type="scientific">Desulfuromonas soudanensis</name>
    <dbReference type="NCBI Taxonomy" id="1603606"/>
    <lineage>
        <taxon>Bacteria</taxon>
        <taxon>Pseudomonadati</taxon>
        <taxon>Thermodesulfobacteriota</taxon>
        <taxon>Desulfuromonadia</taxon>
        <taxon>Desulfuromonadales</taxon>
        <taxon>Desulfuromonadaceae</taxon>
        <taxon>Desulfuromonas</taxon>
    </lineage>
</organism>
<dbReference type="InterPro" id="IPR001763">
    <property type="entry name" value="Rhodanese-like_dom"/>
</dbReference>
<protein>
    <submittedName>
        <fullName evidence="2">Sulfurtransferase</fullName>
    </submittedName>
</protein>
<dbReference type="PROSITE" id="PS50206">
    <property type="entry name" value="RHODANESE_3"/>
    <property type="match status" value="1"/>
</dbReference>
<proteinExistence type="predicted"/>
<accession>A0A0M5IRA1</accession>
<name>A0A0M5IRA1_9BACT</name>
<dbReference type="OrthoDB" id="9789348at2"/>
<dbReference type="PANTHER" id="PTHR44086">
    <property type="entry name" value="THIOSULFATE SULFURTRANSFERASE RDL2, MITOCHONDRIAL-RELATED"/>
    <property type="match status" value="1"/>
</dbReference>
<dbReference type="RefSeq" id="WP_053550116.1">
    <property type="nucleotide sequence ID" value="NZ_CP010802.1"/>
</dbReference>
<keyword evidence="2" id="KW-0808">Transferase</keyword>
<dbReference type="Gene3D" id="3.40.250.10">
    <property type="entry name" value="Rhodanese-like domain"/>
    <property type="match status" value="1"/>
</dbReference>